<proteinExistence type="predicted"/>
<reference evidence="2" key="2">
    <citation type="submission" date="2024-06" db="UniProtKB">
        <authorList>
            <consortium name="EnsemblMetazoa"/>
        </authorList>
    </citation>
    <scope>IDENTIFICATION</scope>
</reference>
<dbReference type="KEGG" id="aqu:109591608"/>
<sequence>MIVSSATVRRPTVAMTPAVKDSAVLSCIRARAEERNRALFRAARGGGRVEKRRLEGESTRPPSGKRVLNSLIAPGRLSIRTPPIDGRMGVICSSRVLSSAYPRHQGVPTSVTSTSNQSMINERRLSAPLSWSDFQSQLANNGSYSHQR</sequence>
<dbReference type="EnsemblMetazoa" id="XM_020007313.1">
    <property type="protein sequence ID" value="XP_019862872.1"/>
    <property type="gene ID" value="LOC109591608"/>
</dbReference>
<dbReference type="Proteomes" id="UP000007879">
    <property type="component" value="Unassembled WGS sequence"/>
</dbReference>
<protein>
    <submittedName>
        <fullName evidence="2">Uncharacterized protein</fullName>
    </submittedName>
</protein>
<name>A0AAN0K130_AMPQE</name>
<dbReference type="GeneID" id="109591608"/>
<evidence type="ECO:0000313" key="3">
    <source>
        <dbReference type="Proteomes" id="UP000007879"/>
    </source>
</evidence>
<dbReference type="AlphaFoldDB" id="A0AAN0K130"/>
<evidence type="ECO:0000256" key="1">
    <source>
        <dbReference type="SAM" id="MobiDB-lite"/>
    </source>
</evidence>
<feature type="compositionally biased region" description="Basic and acidic residues" evidence="1">
    <location>
        <begin position="47"/>
        <end position="58"/>
    </location>
</feature>
<accession>A0AAN0K130</accession>
<dbReference type="RefSeq" id="XP_019862872.1">
    <property type="nucleotide sequence ID" value="XM_020007313.1"/>
</dbReference>
<feature type="region of interest" description="Disordered" evidence="1">
    <location>
        <begin position="45"/>
        <end position="67"/>
    </location>
</feature>
<organism evidence="2 3">
    <name type="scientific">Amphimedon queenslandica</name>
    <name type="common">Sponge</name>
    <dbReference type="NCBI Taxonomy" id="400682"/>
    <lineage>
        <taxon>Eukaryota</taxon>
        <taxon>Metazoa</taxon>
        <taxon>Porifera</taxon>
        <taxon>Demospongiae</taxon>
        <taxon>Heteroscleromorpha</taxon>
        <taxon>Haplosclerida</taxon>
        <taxon>Niphatidae</taxon>
        <taxon>Amphimedon</taxon>
    </lineage>
</organism>
<keyword evidence="3" id="KW-1185">Reference proteome</keyword>
<evidence type="ECO:0000313" key="2">
    <source>
        <dbReference type="EnsemblMetazoa" id="XP_019862872.1"/>
    </source>
</evidence>
<reference evidence="3" key="1">
    <citation type="journal article" date="2010" name="Nature">
        <title>The Amphimedon queenslandica genome and the evolution of animal complexity.</title>
        <authorList>
            <person name="Srivastava M."/>
            <person name="Simakov O."/>
            <person name="Chapman J."/>
            <person name="Fahey B."/>
            <person name="Gauthier M.E."/>
            <person name="Mitros T."/>
            <person name="Richards G.S."/>
            <person name="Conaco C."/>
            <person name="Dacre M."/>
            <person name="Hellsten U."/>
            <person name="Larroux C."/>
            <person name="Putnam N.H."/>
            <person name="Stanke M."/>
            <person name="Adamska M."/>
            <person name="Darling A."/>
            <person name="Degnan S.M."/>
            <person name="Oakley T.H."/>
            <person name="Plachetzki D.C."/>
            <person name="Zhai Y."/>
            <person name="Adamski M."/>
            <person name="Calcino A."/>
            <person name="Cummins S.F."/>
            <person name="Goodstein D.M."/>
            <person name="Harris C."/>
            <person name="Jackson D.J."/>
            <person name="Leys S.P."/>
            <person name="Shu S."/>
            <person name="Woodcroft B.J."/>
            <person name="Vervoort M."/>
            <person name="Kosik K.S."/>
            <person name="Manning G."/>
            <person name="Degnan B.M."/>
            <person name="Rokhsar D.S."/>
        </authorList>
    </citation>
    <scope>NUCLEOTIDE SEQUENCE [LARGE SCALE GENOMIC DNA]</scope>
</reference>